<accession>A0A9P7SY23</accession>
<organism evidence="2 3">
    <name type="scientific">Claviceps pusilla</name>
    <dbReference type="NCBI Taxonomy" id="123648"/>
    <lineage>
        <taxon>Eukaryota</taxon>
        <taxon>Fungi</taxon>
        <taxon>Dikarya</taxon>
        <taxon>Ascomycota</taxon>
        <taxon>Pezizomycotina</taxon>
        <taxon>Sordariomycetes</taxon>
        <taxon>Hypocreomycetidae</taxon>
        <taxon>Hypocreales</taxon>
        <taxon>Clavicipitaceae</taxon>
        <taxon>Claviceps</taxon>
    </lineage>
</organism>
<comment type="caution">
    <text evidence="2">The sequence shown here is derived from an EMBL/GenBank/DDBJ whole genome shotgun (WGS) entry which is preliminary data.</text>
</comment>
<feature type="compositionally biased region" description="Polar residues" evidence="1">
    <location>
        <begin position="32"/>
        <end position="41"/>
    </location>
</feature>
<reference evidence="2" key="1">
    <citation type="journal article" date="2020" name="bioRxiv">
        <title>Whole genome comparisons of ergot fungi reveals the divergence and evolution of species within the genus Claviceps are the result of varying mechanisms driving genome evolution and host range expansion.</title>
        <authorList>
            <person name="Wyka S.A."/>
            <person name="Mondo S.J."/>
            <person name="Liu M."/>
            <person name="Dettman J."/>
            <person name="Nalam V."/>
            <person name="Broders K.D."/>
        </authorList>
    </citation>
    <scope>NUCLEOTIDE SEQUENCE</scope>
    <source>
        <strain evidence="2">CCC 602</strain>
    </source>
</reference>
<evidence type="ECO:0000313" key="3">
    <source>
        <dbReference type="Proteomes" id="UP000748025"/>
    </source>
</evidence>
<name>A0A9P7SY23_9HYPO</name>
<gene>
    <name evidence="2" type="ORF">E4U43_002836</name>
</gene>
<evidence type="ECO:0000313" key="2">
    <source>
        <dbReference type="EMBL" id="KAG5996509.1"/>
    </source>
</evidence>
<protein>
    <submittedName>
        <fullName evidence="2">Uncharacterized protein</fullName>
    </submittedName>
</protein>
<dbReference type="AlphaFoldDB" id="A0A9P7SY23"/>
<sequence>MVTNQPWDSLVRKEGLLATVLKLRETNSPLTIDSAAHTQAKTRVKTQDCESESQQSQDRAEQDIWVDELEGVAWCACDSVMGTE</sequence>
<dbReference type="Proteomes" id="UP000748025">
    <property type="component" value="Unassembled WGS sequence"/>
</dbReference>
<dbReference type="EMBL" id="SRPW01002039">
    <property type="protein sequence ID" value="KAG5996509.1"/>
    <property type="molecule type" value="Genomic_DNA"/>
</dbReference>
<evidence type="ECO:0000256" key="1">
    <source>
        <dbReference type="SAM" id="MobiDB-lite"/>
    </source>
</evidence>
<keyword evidence="3" id="KW-1185">Reference proteome</keyword>
<proteinExistence type="predicted"/>
<feature type="region of interest" description="Disordered" evidence="1">
    <location>
        <begin position="32"/>
        <end position="62"/>
    </location>
</feature>